<dbReference type="Proteomes" id="UP000001740">
    <property type="component" value="Chromosome"/>
</dbReference>
<gene>
    <name evidence="2" type="ordered locus">PXO_04468</name>
</gene>
<dbReference type="KEGG" id="xop:PXO_04468"/>
<proteinExistence type="predicted"/>
<evidence type="ECO:0000313" key="2">
    <source>
        <dbReference type="EMBL" id="ACD57938.1"/>
    </source>
</evidence>
<accession>A0A0K0GI21</accession>
<reference evidence="2 3" key="1">
    <citation type="journal article" date="2008" name="BMC Genomics">
        <title>Genome sequence and rapid evolution of the rice pathogen Xanthomonas oryzae pv. oryzae PXO99A.</title>
        <authorList>
            <person name="Salzberg S.L."/>
            <person name="Sommer D.D."/>
            <person name="Schatz M.C."/>
            <person name="Phillippy A.M."/>
            <person name="Rabinowicz P.D."/>
            <person name="Tsuge S."/>
            <person name="Furutani A."/>
            <person name="Ochiai H."/>
            <person name="Delcher A.L."/>
            <person name="Kelley D."/>
            <person name="Madupu R."/>
            <person name="Puiu D."/>
            <person name="Radune D."/>
            <person name="Shumway M."/>
            <person name="Trapnell C."/>
            <person name="Aparna G."/>
            <person name="Jha G."/>
            <person name="Pandey A."/>
            <person name="Patil P.B."/>
            <person name="Ishihara H."/>
            <person name="Meyer D.F."/>
            <person name="Szurek B."/>
            <person name="Verdier V."/>
            <person name="Koebnik R."/>
            <person name="Dow J.M."/>
            <person name="Ryan R.P."/>
            <person name="Hirata H."/>
            <person name="Tsuyumu S."/>
            <person name="Won Lee S."/>
            <person name="Seo Y.S."/>
            <person name="Sriariyanum M."/>
            <person name="Ronald P.C."/>
            <person name="Sonti R.V."/>
            <person name="Van Sluys M.A."/>
            <person name="Leach J.E."/>
            <person name="White F.F."/>
            <person name="Bogdanove A.J."/>
        </authorList>
    </citation>
    <scope>NUCLEOTIDE SEQUENCE [LARGE SCALE GENOMIC DNA]</scope>
    <source>
        <strain evidence="2 3">PXO99A</strain>
    </source>
</reference>
<protein>
    <submittedName>
        <fullName evidence="2">Uncharacterized protein</fullName>
    </submittedName>
</protein>
<name>A0A0K0GI21_XANOP</name>
<evidence type="ECO:0000313" key="3">
    <source>
        <dbReference type="Proteomes" id="UP000001740"/>
    </source>
</evidence>
<dbReference type="AlphaFoldDB" id="A0A0K0GI21"/>
<feature type="region of interest" description="Disordered" evidence="1">
    <location>
        <begin position="1"/>
        <end position="26"/>
    </location>
</feature>
<evidence type="ECO:0000256" key="1">
    <source>
        <dbReference type="SAM" id="MobiDB-lite"/>
    </source>
</evidence>
<dbReference type="EMBL" id="CP000967">
    <property type="protein sequence ID" value="ACD57938.1"/>
    <property type="molecule type" value="Genomic_DNA"/>
</dbReference>
<dbReference type="HOGENOM" id="CLU_3350491_0_0_6"/>
<sequence length="37" mass="4181">MDEARKNPGGRVLHAAPSPRPGSERSWFIDAFSEPWQ</sequence>
<organism evidence="2 3">
    <name type="scientific">Xanthomonas oryzae pv. oryzae (strain PXO99A)</name>
    <dbReference type="NCBI Taxonomy" id="360094"/>
    <lineage>
        <taxon>Bacteria</taxon>
        <taxon>Pseudomonadati</taxon>
        <taxon>Pseudomonadota</taxon>
        <taxon>Gammaproteobacteria</taxon>
        <taxon>Lysobacterales</taxon>
        <taxon>Lysobacteraceae</taxon>
        <taxon>Xanthomonas</taxon>
    </lineage>
</organism>